<feature type="compositionally biased region" description="Basic and acidic residues" evidence="1">
    <location>
        <begin position="11"/>
        <end position="20"/>
    </location>
</feature>
<organism evidence="2 3">
    <name type="scientific">Podospora pseudopauciseta</name>
    <dbReference type="NCBI Taxonomy" id="2093780"/>
    <lineage>
        <taxon>Eukaryota</taxon>
        <taxon>Fungi</taxon>
        <taxon>Dikarya</taxon>
        <taxon>Ascomycota</taxon>
        <taxon>Pezizomycotina</taxon>
        <taxon>Sordariomycetes</taxon>
        <taxon>Sordariomycetidae</taxon>
        <taxon>Sordariales</taxon>
        <taxon>Podosporaceae</taxon>
        <taxon>Podospora</taxon>
    </lineage>
</organism>
<evidence type="ECO:0000313" key="2">
    <source>
        <dbReference type="EMBL" id="KAK4665171.1"/>
    </source>
</evidence>
<evidence type="ECO:0000313" key="3">
    <source>
        <dbReference type="Proteomes" id="UP001326199"/>
    </source>
</evidence>
<proteinExistence type="predicted"/>
<gene>
    <name evidence="2" type="ORF">QC763_0078310</name>
</gene>
<dbReference type="Proteomes" id="UP001326199">
    <property type="component" value="Unassembled WGS sequence"/>
</dbReference>
<reference evidence="2 3" key="1">
    <citation type="journal article" date="2023" name="bioRxiv">
        <title>High-quality genome assemblies of four members of thePodospora anserinaspecies complex.</title>
        <authorList>
            <person name="Ament-Velasquez S.L."/>
            <person name="Vogan A.A."/>
            <person name="Wallerman O."/>
            <person name="Hartmann F."/>
            <person name="Gautier V."/>
            <person name="Silar P."/>
            <person name="Giraud T."/>
            <person name="Johannesson H."/>
        </authorList>
    </citation>
    <scope>NUCLEOTIDE SEQUENCE [LARGE SCALE GENOMIC DNA]</scope>
    <source>
        <strain evidence="2 3">CBS 411.78</strain>
    </source>
</reference>
<comment type="caution">
    <text evidence="2">The sequence shown here is derived from an EMBL/GenBank/DDBJ whole genome shotgun (WGS) entry which is preliminary data.</text>
</comment>
<dbReference type="EMBL" id="JAFFHB010000006">
    <property type="protein sequence ID" value="KAK4665171.1"/>
    <property type="molecule type" value="Genomic_DNA"/>
</dbReference>
<accession>A0ABR0HBB6</accession>
<dbReference type="RefSeq" id="XP_062765137.1">
    <property type="nucleotide sequence ID" value="XM_062906067.1"/>
</dbReference>
<name>A0ABR0HBB6_9PEZI</name>
<feature type="region of interest" description="Disordered" evidence="1">
    <location>
        <begin position="1"/>
        <end position="29"/>
    </location>
</feature>
<protein>
    <submittedName>
        <fullName evidence="2">Uncharacterized protein</fullName>
    </submittedName>
</protein>
<dbReference type="GeneID" id="87926213"/>
<evidence type="ECO:0000256" key="1">
    <source>
        <dbReference type="SAM" id="MobiDB-lite"/>
    </source>
</evidence>
<sequence>MPTQYIAEVNQSKEDGEWSAKQENPNAKPDSLNFASNDYAVAVHILVDVQDPAAKKWTPIWVGKYMLLKGAHGEYQPIVTVNIWY</sequence>
<keyword evidence="3" id="KW-1185">Reference proteome</keyword>